<sequence length="700" mass="77308">MNPKHDANTQTALDMADARESTSVDVRAVCVFLHHGNENWVRRRNIVDILSQDRVFDKAKREYLSRTERYNRIQAITNRIYELAEQHQWDRADLNTAVASIDEQLPIGLHNIAFEPVFNLQASPELTSKYGRLIETRGIIGCYLQTELGHGTNVQALETTATYIPDTREFEIHSPTLTSSKWWIGALGKMATHGVVQARLILPGGKDAGPHLFFVQLRSLEDHRVVPNITIGDIGPKAMGGAAPLDNGFARFNRVRIPKENMLSKFAKVTDEGKYIKPPHAKLSYGGMLYIRSSMVTSAGWQTAKAATVSIRYATVRRQGNPDASGLERQIITYPSVYYRLIPILSHAYVLIQLGRSLTKAFDTMAERLSSGDASLLAELHATTSGLKILCTTMSVNDIEVARRSMGGHGYSAYAGLGRVYADYVASVTYEGDNFVLDQQVVRSALKSHQKLQSDARSSSSEAVIASLSPSSAYLHVLLSNSRPTTLPSSWRDPEASVSLLEWRAALLVNEHAGNVAEITNSGGDVESSIDAIVNQRIAKGVTEAFVARRVLEIMRDVVPQQISCNGTQEVLGKLYLLHLLTTVESALTDILSFNLLPPPPLSSSSFPQDPSRSLRLEINTLCKELLPHAIGLTDSFGFTDWELDSALGVYDGKVYQALWERVQTEPLNQKEVPDAYEQSIKPILERGQRLAGVRGDAKL</sequence>
<proteinExistence type="predicted"/>
<accession>A0ACD3B546</accession>
<protein>
    <submittedName>
        <fullName evidence="1">Acyl-CoA oxidase</fullName>
    </submittedName>
</protein>
<evidence type="ECO:0000313" key="1">
    <source>
        <dbReference type="EMBL" id="TFK73089.1"/>
    </source>
</evidence>
<reference evidence="1 2" key="1">
    <citation type="journal article" date="2019" name="Nat. Ecol. Evol.">
        <title>Megaphylogeny resolves global patterns of mushroom evolution.</title>
        <authorList>
            <person name="Varga T."/>
            <person name="Krizsan K."/>
            <person name="Foldi C."/>
            <person name="Dima B."/>
            <person name="Sanchez-Garcia M."/>
            <person name="Sanchez-Ramirez S."/>
            <person name="Szollosi G.J."/>
            <person name="Szarkandi J.G."/>
            <person name="Papp V."/>
            <person name="Albert L."/>
            <person name="Andreopoulos W."/>
            <person name="Angelini C."/>
            <person name="Antonin V."/>
            <person name="Barry K.W."/>
            <person name="Bougher N.L."/>
            <person name="Buchanan P."/>
            <person name="Buyck B."/>
            <person name="Bense V."/>
            <person name="Catcheside P."/>
            <person name="Chovatia M."/>
            <person name="Cooper J."/>
            <person name="Damon W."/>
            <person name="Desjardin D."/>
            <person name="Finy P."/>
            <person name="Geml J."/>
            <person name="Haridas S."/>
            <person name="Hughes K."/>
            <person name="Justo A."/>
            <person name="Karasinski D."/>
            <person name="Kautmanova I."/>
            <person name="Kiss B."/>
            <person name="Kocsube S."/>
            <person name="Kotiranta H."/>
            <person name="LaButti K.M."/>
            <person name="Lechner B.E."/>
            <person name="Liimatainen K."/>
            <person name="Lipzen A."/>
            <person name="Lukacs Z."/>
            <person name="Mihaltcheva S."/>
            <person name="Morgado L.N."/>
            <person name="Niskanen T."/>
            <person name="Noordeloos M.E."/>
            <person name="Ohm R.A."/>
            <person name="Ortiz-Santana B."/>
            <person name="Ovrebo C."/>
            <person name="Racz N."/>
            <person name="Riley R."/>
            <person name="Savchenko A."/>
            <person name="Shiryaev A."/>
            <person name="Soop K."/>
            <person name="Spirin V."/>
            <person name="Szebenyi C."/>
            <person name="Tomsovsky M."/>
            <person name="Tulloss R.E."/>
            <person name="Uehling J."/>
            <person name="Grigoriev I.V."/>
            <person name="Vagvolgyi C."/>
            <person name="Papp T."/>
            <person name="Martin F.M."/>
            <person name="Miettinen O."/>
            <person name="Hibbett D.S."/>
            <person name="Nagy L.G."/>
        </authorList>
    </citation>
    <scope>NUCLEOTIDE SEQUENCE [LARGE SCALE GENOMIC DNA]</scope>
    <source>
        <strain evidence="1 2">NL-1719</strain>
    </source>
</reference>
<dbReference type="EMBL" id="ML208279">
    <property type="protein sequence ID" value="TFK73089.1"/>
    <property type="molecule type" value="Genomic_DNA"/>
</dbReference>
<name>A0ACD3B546_9AGAR</name>
<dbReference type="Proteomes" id="UP000308600">
    <property type="component" value="Unassembled WGS sequence"/>
</dbReference>
<keyword evidence="2" id="KW-1185">Reference proteome</keyword>
<organism evidence="1 2">
    <name type="scientific">Pluteus cervinus</name>
    <dbReference type="NCBI Taxonomy" id="181527"/>
    <lineage>
        <taxon>Eukaryota</taxon>
        <taxon>Fungi</taxon>
        <taxon>Dikarya</taxon>
        <taxon>Basidiomycota</taxon>
        <taxon>Agaricomycotina</taxon>
        <taxon>Agaricomycetes</taxon>
        <taxon>Agaricomycetidae</taxon>
        <taxon>Agaricales</taxon>
        <taxon>Pluteineae</taxon>
        <taxon>Pluteaceae</taxon>
        <taxon>Pluteus</taxon>
    </lineage>
</organism>
<gene>
    <name evidence="1" type="ORF">BDN72DRAFT_835420</name>
</gene>
<evidence type="ECO:0000313" key="2">
    <source>
        <dbReference type="Proteomes" id="UP000308600"/>
    </source>
</evidence>